<dbReference type="RefSeq" id="WP_213543303.1">
    <property type="nucleotide sequence ID" value="NZ_AP023420.1"/>
</dbReference>
<dbReference type="KEGG" id="pfaa:MM59RIKEN_21200"/>
<dbReference type="Gene3D" id="1.10.260.40">
    <property type="entry name" value="lambda repressor-like DNA-binding domains"/>
    <property type="match status" value="1"/>
</dbReference>
<dbReference type="GO" id="GO:0003677">
    <property type="term" value="F:DNA binding"/>
    <property type="evidence" value="ECO:0007669"/>
    <property type="project" value="InterPro"/>
</dbReference>
<evidence type="ECO:0000313" key="3">
    <source>
        <dbReference type="Proteomes" id="UP000679848"/>
    </source>
</evidence>
<sequence>MPSAVVRKPLERITKYHRLNHGTLDVKIRDSGFTNAAVAEALGISEEYVRKLRKKDANIHIKLLSQIMELFDVSYQELTVVCTVESDNG</sequence>
<dbReference type="InterPro" id="IPR001387">
    <property type="entry name" value="Cro/C1-type_HTH"/>
</dbReference>
<dbReference type="Proteomes" id="UP000679848">
    <property type="component" value="Chromosome"/>
</dbReference>
<dbReference type="AlphaFoldDB" id="A0A810QGZ1"/>
<dbReference type="EMBL" id="AP023420">
    <property type="protein sequence ID" value="BCK84801.1"/>
    <property type="molecule type" value="Genomic_DNA"/>
</dbReference>
<evidence type="ECO:0000259" key="1">
    <source>
        <dbReference type="PROSITE" id="PS50943"/>
    </source>
</evidence>
<keyword evidence="3" id="KW-1185">Reference proteome</keyword>
<protein>
    <recommendedName>
        <fullName evidence="1">HTH cro/C1-type domain-containing protein</fullName>
    </recommendedName>
</protein>
<reference evidence="2" key="1">
    <citation type="submission" date="2020-09" db="EMBL/GenBank/DDBJ databases">
        <title>New species isolated from human feces.</title>
        <authorList>
            <person name="Kitahara M."/>
            <person name="Shigeno Y."/>
            <person name="Shime M."/>
            <person name="Matsumoto Y."/>
            <person name="Nakamura S."/>
            <person name="Motooka D."/>
            <person name="Fukuoka S."/>
            <person name="Nishikawa H."/>
            <person name="Benno Y."/>
        </authorList>
    </citation>
    <scope>NUCLEOTIDE SEQUENCE</scope>
    <source>
        <strain evidence="2">MM59</strain>
    </source>
</reference>
<organism evidence="2 3">
    <name type="scientific">Pusillibacter faecalis</name>
    <dbReference type="NCBI Taxonomy" id="2714358"/>
    <lineage>
        <taxon>Bacteria</taxon>
        <taxon>Bacillati</taxon>
        <taxon>Bacillota</taxon>
        <taxon>Clostridia</taxon>
        <taxon>Eubacteriales</taxon>
        <taxon>Oscillospiraceae</taxon>
        <taxon>Pusillibacter</taxon>
    </lineage>
</organism>
<gene>
    <name evidence="2" type="ORF">MM59RIKEN_21200</name>
</gene>
<feature type="domain" description="HTH cro/C1-type" evidence="1">
    <location>
        <begin position="36"/>
        <end position="78"/>
    </location>
</feature>
<dbReference type="InterPro" id="IPR010982">
    <property type="entry name" value="Lambda_DNA-bd_dom_sf"/>
</dbReference>
<name>A0A810QGZ1_9FIRM</name>
<dbReference type="PROSITE" id="PS50943">
    <property type="entry name" value="HTH_CROC1"/>
    <property type="match status" value="1"/>
</dbReference>
<dbReference type="SUPFAM" id="SSF47413">
    <property type="entry name" value="lambda repressor-like DNA-binding domains"/>
    <property type="match status" value="1"/>
</dbReference>
<accession>A0A810QGZ1</accession>
<evidence type="ECO:0000313" key="2">
    <source>
        <dbReference type="EMBL" id="BCK84801.1"/>
    </source>
</evidence>
<proteinExistence type="predicted"/>
<dbReference type="Pfam" id="PF01381">
    <property type="entry name" value="HTH_3"/>
    <property type="match status" value="1"/>
</dbReference>
<dbReference type="CDD" id="cd00093">
    <property type="entry name" value="HTH_XRE"/>
    <property type="match status" value="1"/>
</dbReference>